<comment type="caution">
    <text evidence="3">The sequence shown here is derived from an EMBL/GenBank/DDBJ whole genome shotgun (WGS) entry which is preliminary data.</text>
</comment>
<dbReference type="EMBL" id="JAAVJL010000001">
    <property type="protein sequence ID" value="NMF58658.1"/>
    <property type="molecule type" value="Genomic_DNA"/>
</dbReference>
<accession>A0ABX1LR94</accession>
<proteinExistence type="predicted"/>
<dbReference type="Pfam" id="PF01583">
    <property type="entry name" value="APS_kinase"/>
    <property type="match status" value="1"/>
</dbReference>
<dbReference type="EC" id="2.7.1.25" evidence="3"/>
<keyword evidence="1 3" id="KW-0808">Transferase</keyword>
<dbReference type="GO" id="GO:0004020">
    <property type="term" value="F:adenylylsulfate kinase activity"/>
    <property type="evidence" value="ECO:0007669"/>
    <property type="project" value="UniProtKB-EC"/>
</dbReference>
<name>A0ABX1LR94_9CYAN</name>
<evidence type="ECO:0000256" key="1">
    <source>
        <dbReference type="ARBA" id="ARBA00022679"/>
    </source>
</evidence>
<gene>
    <name evidence="3" type="ORF">HC246_11665</name>
</gene>
<evidence type="ECO:0000313" key="4">
    <source>
        <dbReference type="Proteomes" id="UP000738376"/>
    </source>
</evidence>
<dbReference type="InterPro" id="IPR059117">
    <property type="entry name" value="APS_kinase_dom"/>
</dbReference>
<sequence>MKYKGFTLWLTGLSGSGKTTIAQGVAERLRTQGRRCTNEG</sequence>
<keyword evidence="4" id="KW-1185">Reference proteome</keyword>
<evidence type="ECO:0000259" key="2">
    <source>
        <dbReference type="Pfam" id="PF01583"/>
    </source>
</evidence>
<keyword evidence="3" id="KW-0418">Kinase</keyword>
<dbReference type="Proteomes" id="UP000738376">
    <property type="component" value="Unassembled WGS sequence"/>
</dbReference>
<dbReference type="SUPFAM" id="SSF52540">
    <property type="entry name" value="P-loop containing nucleoside triphosphate hydrolases"/>
    <property type="match status" value="1"/>
</dbReference>
<reference evidence="3 4" key="1">
    <citation type="submission" date="2020-03" db="EMBL/GenBank/DDBJ databases">
        <title>Draft Genome Sequence of 2-Methylisoborneol Producing Pseudanabaena yagii Strain GIHE-NHR1 Isolated from North Han River in South Korea.</title>
        <authorList>
            <person name="Jeong J."/>
        </authorList>
    </citation>
    <scope>NUCLEOTIDE SEQUENCE [LARGE SCALE GENOMIC DNA]</scope>
    <source>
        <strain evidence="3 4">GIHE-NHR1</strain>
    </source>
</reference>
<feature type="domain" description="APS kinase" evidence="2">
    <location>
        <begin position="4"/>
        <end position="37"/>
    </location>
</feature>
<dbReference type="InterPro" id="IPR027417">
    <property type="entry name" value="P-loop_NTPase"/>
</dbReference>
<evidence type="ECO:0000313" key="3">
    <source>
        <dbReference type="EMBL" id="NMF58658.1"/>
    </source>
</evidence>
<protein>
    <submittedName>
        <fullName evidence="3">Adenylyl-sulfate kinase</fullName>
        <ecNumber evidence="3">2.7.1.25</ecNumber>
    </submittedName>
</protein>
<dbReference type="RefSeq" id="WP_169363535.1">
    <property type="nucleotide sequence ID" value="NZ_JAAVJL010000001.1"/>
</dbReference>
<organism evidence="3 4">
    <name type="scientific">Pseudanabaena yagii GIHE-NHR1</name>
    <dbReference type="NCBI Taxonomy" id="2722753"/>
    <lineage>
        <taxon>Bacteria</taxon>
        <taxon>Bacillati</taxon>
        <taxon>Cyanobacteriota</taxon>
        <taxon>Cyanophyceae</taxon>
        <taxon>Pseudanabaenales</taxon>
        <taxon>Pseudanabaenaceae</taxon>
        <taxon>Pseudanabaena</taxon>
        <taxon>Pseudanabaena yagii</taxon>
    </lineage>
</organism>
<dbReference type="Gene3D" id="3.40.50.300">
    <property type="entry name" value="P-loop containing nucleotide triphosphate hydrolases"/>
    <property type="match status" value="1"/>
</dbReference>